<evidence type="ECO:0000256" key="1">
    <source>
        <dbReference type="SAM" id="MobiDB-lite"/>
    </source>
</evidence>
<feature type="compositionally biased region" description="Basic and acidic residues" evidence="1">
    <location>
        <begin position="41"/>
        <end position="67"/>
    </location>
</feature>
<dbReference type="EMBL" id="JAAALK010000290">
    <property type="protein sequence ID" value="KAG8046899.1"/>
    <property type="molecule type" value="Genomic_DNA"/>
</dbReference>
<comment type="caution">
    <text evidence="2">The sequence shown here is derived from an EMBL/GenBank/DDBJ whole genome shotgun (WGS) entry which is preliminary data.</text>
</comment>
<dbReference type="Proteomes" id="UP000729402">
    <property type="component" value="Unassembled WGS sequence"/>
</dbReference>
<sequence length="75" mass="8182">MVAAEHNDPVDTQEVVVGGRQPRAGMRPVTGIHVSAGRRPKAPDLKALKADDRDPCRRGAKDGSGDPRRRRPKTF</sequence>
<evidence type="ECO:0000313" key="3">
    <source>
        <dbReference type="Proteomes" id="UP000729402"/>
    </source>
</evidence>
<organism evidence="2 3">
    <name type="scientific">Zizania palustris</name>
    <name type="common">Northern wild rice</name>
    <dbReference type="NCBI Taxonomy" id="103762"/>
    <lineage>
        <taxon>Eukaryota</taxon>
        <taxon>Viridiplantae</taxon>
        <taxon>Streptophyta</taxon>
        <taxon>Embryophyta</taxon>
        <taxon>Tracheophyta</taxon>
        <taxon>Spermatophyta</taxon>
        <taxon>Magnoliopsida</taxon>
        <taxon>Liliopsida</taxon>
        <taxon>Poales</taxon>
        <taxon>Poaceae</taxon>
        <taxon>BOP clade</taxon>
        <taxon>Oryzoideae</taxon>
        <taxon>Oryzeae</taxon>
        <taxon>Zizaniinae</taxon>
        <taxon>Zizania</taxon>
    </lineage>
</organism>
<dbReference type="AlphaFoldDB" id="A0A8J5RWE1"/>
<proteinExistence type="predicted"/>
<feature type="region of interest" description="Disordered" evidence="1">
    <location>
        <begin position="1"/>
        <end position="75"/>
    </location>
</feature>
<evidence type="ECO:0000313" key="2">
    <source>
        <dbReference type="EMBL" id="KAG8046899.1"/>
    </source>
</evidence>
<name>A0A8J5RWE1_ZIZPA</name>
<gene>
    <name evidence="2" type="ORF">GUJ93_ZPchr0008g13245</name>
</gene>
<reference evidence="2" key="2">
    <citation type="submission" date="2021-02" db="EMBL/GenBank/DDBJ databases">
        <authorList>
            <person name="Kimball J.A."/>
            <person name="Haas M.W."/>
            <person name="Macchietto M."/>
            <person name="Kono T."/>
            <person name="Duquette J."/>
            <person name="Shao M."/>
        </authorList>
    </citation>
    <scope>NUCLEOTIDE SEQUENCE</scope>
    <source>
        <tissue evidence="2">Fresh leaf tissue</tissue>
    </source>
</reference>
<reference evidence="2" key="1">
    <citation type="journal article" date="2021" name="bioRxiv">
        <title>Whole Genome Assembly and Annotation of Northern Wild Rice, Zizania palustris L., Supports a Whole Genome Duplication in the Zizania Genus.</title>
        <authorList>
            <person name="Haas M."/>
            <person name="Kono T."/>
            <person name="Macchietto M."/>
            <person name="Millas R."/>
            <person name="McGilp L."/>
            <person name="Shao M."/>
            <person name="Duquette J."/>
            <person name="Hirsch C.N."/>
            <person name="Kimball J."/>
        </authorList>
    </citation>
    <scope>NUCLEOTIDE SEQUENCE</scope>
    <source>
        <tissue evidence="2">Fresh leaf tissue</tissue>
    </source>
</reference>
<keyword evidence="3" id="KW-1185">Reference proteome</keyword>
<protein>
    <submittedName>
        <fullName evidence="2">Uncharacterized protein</fullName>
    </submittedName>
</protein>
<accession>A0A8J5RWE1</accession>